<dbReference type="PANTHER" id="PTHR11608">
    <property type="entry name" value="BIFUNCTIONAL PROTEIN PYRR"/>
    <property type="match status" value="1"/>
</dbReference>
<dbReference type="EMBL" id="JBHSMQ010000005">
    <property type="protein sequence ID" value="MFC5456272.1"/>
    <property type="molecule type" value="Genomic_DNA"/>
</dbReference>
<dbReference type="Proteomes" id="UP001596052">
    <property type="component" value="Unassembled WGS sequence"/>
</dbReference>
<organism evidence="6 7">
    <name type="scientific">Prosthecobacter fluviatilis</name>
    <dbReference type="NCBI Taxonomy" id="445931"/>
    <lineage>
        <taxon>Bacteria</taxon>
        <taxon>Pseudomonadati</taxon>
        <taxon>Verrucomicrobiota</taxon>
        <taxon>Verrucomicrobiia</taxon>
        <taxon>Verrucomicrobiales</taxon>
        <taxon>Verrucomicrobiaceae</taxon>
        <taxon>Prosthecobacter</taxon>
    </lineage>
</organism>
<evidence type="ECO:0000259" key="5">
    <source>
        <dbReference type="Pfam" id="PF00156"/>
    </source>
</evidence>
<feature type="short sequence motif" description="PRPP-binding" evidence="4">
    <location>
        <begin position="100"/>
        <end position="112"/>
    </location>
</feature>
<dbReference type="EC" id="2.4.2.9" evidence="4"/>
<evidence type="ECO:0000256" key="2">
    <source>
        <dbReference type="ARBA" id="ARBA00023015"/>
    </source>
</evidence>
<dbReference type="GO" id="GO:0004845">
    <property type="term" value="F:uracil phosphoribosyltransferase activity"/>
    <property type="evidence" value="ECO:0007669"/>
    <property type="project" value="UniProtKB-EC"/>
</dbReference>
<keyword evidence="2 4" id="KW-0805">Transcription regulation</keyword>
<dbReference type="HAMAP" id="MF_01219">
    <property type="entry name" value="PyrR"/>
    <property type="match status" value="1"/>
</dbReference>
<reference evidence="7" key="1">
    <citation type="journal article" date="2019" name="Int. J. Syst. Evol. Microbiol.">
        <title>The Global Catalogue of Microorganisms (GCM) 10K type strain sequencing project: providing services to taxonomists for standard genome sequencing and annotation.</title>
        <authorList>
            <consortium name="The Broad Institute Genomics Platform"/>
            <consortium name="The Broad Institute Genome Sequencing Center for Infectious Disease"/>
            <person name="Wu L."/>
            <person name="Ma J."/>
        </authorList>
    </citation>
    <scope>NUCLEOTIDE SEQUENCE [LARGE SCALE GENOMIC DNA]</scope>
    <source>
        <strain evidence="7">CGMCC 4.1469</strain>
    </source>
</reference>
<dbReference type="Gene3D" id="3.40.50.2020">
    <property type="match status" value="1"/>
</dbReference>
<dbReference type="SUPFAM" id="SSF53271">
    <property type="entry name" value="PRTase-like"/>
    <property type="match status" value="1"/>
</dbReference>
<evidence type="ECO:0000313" key="6">
    <source>
        <dbReference type="EMBL" id="MFC5456272.1"/>
    </source>
</evidence>
<keyword evidence="7" id="KW-1185">Reference proteome</keyword>
<evidence type="ECO:0000313" key="7">
    <source>
        <dbReference type="Proteomes" id="UP001596052"/>
    </source>
</evidence>
<dbReference type="InterPro" id="IPR000836">
    <property type="entry name" value="PRTase_dom"/>
</dbReference>
<comment type="catalytic activity">
    <reaction evidence="4">
        <text>UMP + diphosphate = 5-phospho-alpha-D-ribose 1-diphosphate + uracil</text>
        <dbReference type="Rhea" id="RHEA:13017"/>
        <dbReference type="ChEBI" id="CHEBI:17568"/>
        <dbReference type="ChEBI" id="CHEBI:33019"/>
        <dbReference type="ChEBI" id="CHEBI:57865"/>
        <dbReference type="ChEBI" id="CHEBI:58017"/>
        <dbReference type="EC" id="2.4.2.9"/>
    </reaction>
</comment>
<dbReference type="Pfam" id="PF00156">
    <property type="entry name" value="Pribosyltran"/>
    <property type="match status" value="1"/>
</dbReference>
<name>A0ABW0KUB1_9BACT</name>
<keyword evidence="3 4" id="KW-0804">Transcription</keyword>
<dbReference type="InterPro" id="IPR023050">
    <property type="entry name" value="PyrR"/>
</dbReference>
<comment type="similarity">
    <text evidence="1 4">Belongs to the purine/pyrimidine phosphoribosyltransferase family. PyrR subfamily.</text>
</comment>
<dbReference type="PANTHER" id="PTHR11608:SF0">
    <property type="entry name" value="BIFUNCTIONAL PROTEIN PYRR"/>
    <property type="match status" value="1"/>
</dbReference>
<dbReference type="CDD" id="cd06223">
    <property type="entry name" value="PRTases_typeI"/>
    <property type="match status" value="1"/>
</dbReference>
<evidence type="ECO:0000256" key="1">
    <source>
        <dbReference type="ARBA" id="ARBA00005565"/>
    </source>
</evidence>
<comment type="function">
    <text evidence="4">Also displays a weak uracil phosphoribosyltransferase activity which is not physiologically significant.</text>
</comment>
<dbReference type="InterPro" id="IPR029057">
    <property type="entry name" value="PRTase-like"/>
</dbReference>
<gene>
    <name evidence="4 6" type="primary">pyrR</name>
    <name evidence="6" type="ORF">ACFQDI_15515</name>
</gene>
<protein>
    <recommendedName>
        <fullName evidence="4">Bifunctional protein PyrR</fullName>
    </recommendedName>
    <domain>
        <recommendedName>
            <fullName evidence="4">Pyrimidine operon regulatory protein</fullName>
        </recommendedName>
    </domain>
    <domain>
        <recommendedName>
            <fullName evidence="4">Uracil phosphoribosyltransferase</fullName>
            <shortName evidence="4">UPRTase</shortName>
            <ecNumber evidence="4">2.4.2.9</ecNumber>
        </recommendedName>
    </domain>
</protein>
<sequence length="183" mass="19873">MPGNERTLLNPMQMAAGVQALAQSILTANAGAESLALVGVFTRGVPLAKRIAAEIEKLGGVKVFLGTIDITQYRDDLNTFQMVPKLEGSDIAFDIDDLNVVLCDEVIYTGRSVRAALDELLNFGRPKRVQLAVLVDRCGREFPVQPDFSALKVTLAPEERVAVRFEEVDGQDACTVQTQAPAR</sequence>
<evidence type="ECO:0000256" key="3">
    <source>
        <dbReference type="ARBA" id="ARBA00023163"/>
    </source>
</evidence>
<dbReference type="InterPro" id="IPR050137">
    <property type="entry name" value="PyrR_bifunctional"/>
</dbReference>
<keyword evidence="4 6" id="KW-0808">Transferase</keyword>
<keyword evidence="4 6" id="KW-0328">Glycosyltransferase</keyword>
<feature type="domain" description="Phosphoribosyltransferase" evidence="5">
    <location>
        <begin position="8"/>
        <end position="145"/>
    </location>
</feature>
<comment type="caution">
    <text evidence="6">The sequence shown here is derived from an EMBL/GenBank/DDBJ whole genome shotgun (WGS) entry which is preliminary data.</text>
</comment>
<proteinExistence type="inferred from homology"/>
<comment type="function">
    <text evidence="4">Regulates the transcription of the pyrimidine nucleotide (pyr) operon in response to exogenous pyrimidines.</text>
</comment>
<dbReference type="NCBIfam" id="NF003549">
    <property type="entry name" value="PRK05205.1-5"/>
    <property type="match status" value="1"/>
</dbReference>
<evidence type="ECO:0000256" key="4">
    <source>
        <dbReference type="HAMAP-Rule" id="MF_01219"/>
    </source>
</evidence>
<accession>A0ABW0KUB1</accession>
<dbReference type="RefSeq" id="WP_377168348.1">
    <property type="nucleotide sequence ID" value="NZ_JBHSMQ010000005.1"/>
</dbReference>